<dbReference type="EMBL" id="MU857688">
    <property type="protein sequence ID" value="KAK4245862.1"/>
    <property type="molecule type" value="Genomic_DNA"/>
</dbReference>
<comment type="caution">
    <text evidence="2">The sequence shown here is derived from an EMBL/GenBank/DDBJ whole genome shotgun (WGS) entry which is preliminary data.</text>
</comment>
<feature type="compositionally biased region" description="Polar residues" evidence="1">
    <location>
        <begin position="210"/>
        <end position="219"/>
    </location>
</feature>
<reference evidence="2" key="1">
    <citation type="journal article" date="2023" name="Mol. Phylogenet. Evol.">
        <title>Genome-scale phylogeny and comparative genomics of the fungal order Sordariales.</title>
        <authorList>
            <person name="Hensen N."/>
            <person name="Bonometti L."/>
            <person name="Westerberg I."/>
            <person name="Brannstrom I.O."/>
            <person name="Guillou S."/>
            <person name="Cros-Aarteil S."/>
            <person name="Calhoun S."/>
            <person name="Haridas S."/>
            <person name="Kuo A."/>
            <person name="Mondo S."/>
            <person name="Pangilinan J."/>
            <person name="Riley R."/>
            <person name="LaButti K."/>
            <person name="Andreopoulos B."/>
            <person name="Lipzen A."/>
            <person name="Chen C."/>
            <person name="Yan M."/>
            <person name="Daum C."/>
            <person name="Ng V."/>
            <person name="Clum A."/>
            <person name="Steindorff A."/>
            <person name="Ohm R.A."/>
            <person name="Martin F."/>
            <person name="Silar P."/>
            <person name="Natvig D.O."/>
            <person name="Lalanne C."/>
            <person name="Gautier V."/>
            <person name="Ament-Velasquez S.L."/>
            <person name="Kruys A."/>
            <person name="Hutchinson M.I."/>
            <person name="Powell A.J."/>
            <person name="Barry K."/>
            <person name="Miller A.N."/>
            <person name="Grigoriev I.V."/>
            <person name="Debuchy R."/>
            <person name="Gladieux P."/>
            <person name="Hiltunen Thoren M."/>
            <person name="Johannesson H."/>
        </authorList>
    </citation>
    <scope>NUCLEOTIDE SEQUENCE</scope>
    <source>
        <strain evidence="2">CBS 359.72</strain>
    </source>
</reference>
<reference evidence="2" key="2">
    <citation type="submission" date="2023-05" db="EMBL/GenBank/DDBJ databases">
        <authorList>
            <consortium name="Lawrence Berkeley National Laboratory"/>
            <person name="Steindorff A."/>
            <person name="Hensen N."/>
            <person name="Bonometti L."/>
            <person name="Westerberg I."/>
            <person name="Brannstrom I.O."/>
            <person name="Guillou S."/>
            <person name="Cros-Aarteil S."/>
            <person name="Calhoun S."/>
            <person name="Haridas S."/>
            <person name="Kuo A."/>
            <person name="Mondo S."/>
            <person name="Pangilinan J."/>
            <person name="Riley R."/>
            <person name="Labutti K."/>
            <person name="Andreopoulos B."/>
            <person name="Lipzen A."/>
            <person name="Chen C."/>
            <person name="Yanf M."/>
            <person name="Daum C."/>
            <person name="Ng V."/>
            <person name="Clum A."/>
            <person name="Ohm R."/>
            <person name="Martin F."/>
            <person name="Silar P."/>
            <person name="Natvig D."/>
            <person name="Lalanne C."/>
            <person name="Gautier V."/>
            <person name="Ament-Velasquez S.L."/>
            <person name="Kruys A."/>
            <person name="Hutchinson M.I."/>
            <person name="Powell A.J."/>
            <person name="Barry K."/>
            <person name="Miller A.N."/>
            <person name="Grigoriev I.V."/>
            <person name="Debuchy R."/>
            <person name="Gladieux P."/>
            <person name="Thoren M.H."/>
            <person name="Johannesson H."/>
        </authorList>
    </citation>
    <scope>NUCLEOTIDE SEQUENCE</scope>
    <source>
        <strain evidence="2">CBS 359.72</strain>
    </source>
</reference>
<name>A0AAN7CR38_9PEZI</name>
<protein>
    <submittedName>
        <fullName evidence="2">Uncharacterized protein</fullName>
    </submittedName>
</protein>
<evidence type="ECO:0000256" key="1">
    <source>
        <dbReference type="SAM" id="MobiDB-lite"/>
    </source>
</evidence>
<feature type="region of interest" description="Disordered" evidence="1">
    <location>
        <begin position="117"/>
        <end position="239"/>
    </location>
</feature>
<feature type="compositionally biased region" description="Basic and acidic residues" evidence="1">
    <location>
        <begin position="130"/>
        <end position="139"/>
    </location>
</feature>
<evidence type="ECO:0000313" key="2">
    <source>
        <dbReference type="EMBL" id="KAK4245862.1"/>
    </source>
</evidence>
<dbReference type="Proteomes" id="UP001303647">
    <property type="component" value="Unassembled WGS sequence"/>
</dbReference>
<accession>A0AAN7CR38</accession>
<feature type="compositionally biased region" description="Basic residues" evidence="1">
    <location>
        <begin position="196"/>
        <end position="208"/>
    </location>
</feature>
<organism evidence="2 3">
    <name type="scientific">Corynascus novoguineensis</name>
    <dbReference type="NCBI Taxonomy" id="1126955"/>
    <lineage>
        <taxon>Eukaryota</taxon>
        <taxon>Fungi</taxon>
        <taxon>Dikarya</taxon>
        <taxon>Ascomycota</taxon>
        <taxon>Pezizomycotina</taxon>
        <taxon>Sordariomycetes</taxon>
        <taxon>Sordariomycetidae</taxon>
        <taxon>Sordariales</taxon>
        <taxon>Chaetomiaceae</taxon>
        <taxon>Corynascus</taxon>
    </lineage>
</organism>
<gene>
    <name evidence="2" type="ORF">C7999DRAFT_15960</name>
</gene>
<keyword evidence="3" id="KW-1185">Reference proteome</keyword>
<dbReference type="AlphaFoldDB" id="A0AAN7CR38"/>
<sequence>MSKQVVPTELEHHIAGGGAYDSSAEPYDISRWEWNNGDQQIESFREAYHAAGYDESEGDDTDTGSQRFVTPLPSHHSLRFVSQQHKEAASGAGVHDYIGRAYHGENGTGQYELEHQHSTTVQGEDDLFDDTDRSEDHVATEAVTEHVGTGSQGTPVMRPNPGKVEQSVDYDISDEGNEERRAHESYPSAGGNWLSSHHRVSSPTRRRFSPLSSPTGSTISRHRGSDSGAGGQLSPQQQH</sequence>
<evidence type="ECO:0000313" key="3">
    <source>
        <dbReference type="Proteomes" id="UP001303647"/>
    </source>
</evidence>
<proteinExistence type="predicted"/>